<dbReference type="InterPro" id="IPR029063">
    <property type="entry name" value="SAM-dependent_MTases_sf"/>
</dbReference>
<reference evidence="1 2" key="1">
    <citation type="submission" date="2020-06" db="EMBL/GenBank/DDBJ databases">
        <title>The endosymbiont of the kinetoplastid Bodo saltans is a Paracaedibacter-like alpha-proteobacterium possessing a putative toxin-antitoxin system.</title>
        <authorList>
            <person name="Midha S."/>
            <person name="Rigden D.J."/>
            <person name="Siozios S."/>
            <person name="Hurst G.D.D."/>
            <person name="Jackson A.P."/>
        </authorList>
    </citation>
    <scope>NUCLEOTIDE SEQUENCE [LARGE SCALE GENOMIC DNA]</scope>
    <source>
        <strain evidence="1">Lake Konstanz</strain>
    </source>
</reference>
<dbReference type="AlphaFoldDB" id="A0A7L9RTE9"/>
<evidence type="ECO:0008006" key="3">
    <source>
        <dbReference type="Google" id="ProtNLM"/>
    </source>
</evidence>
<dbReference type="Proteomes" id="UP000594001">
    <property type="component" value="Chromosome"/>
</dbReference>
<dbReference type="RefSeq" id="WP_350331449.1">
    <property type="nucleotide sequence ID" value="NZ_CP054719.1"/>
</dbReference>
<accession>A0A7L9RTE9</accession>
<organism evidence="1 2">
    <name type="scientific">Candidatus Bodocaedibacter vickermanii</name>
    <dbReference type="NCBI Taxonomy" id="2741701"/>
    <lineage>
        <taxon>Bacteria</taxon>
        <taxon>Pseudomonadati</taxon>
        <taxon>Pseudomonadota</taxon>
        <taxon>Alphaproteobacteria</taxon>
        <taxon>Holosporales</taxon>
        <taxon>Candidatus Paracaedibacteraceae</taxon>
        <taxon>Candidatus Bodocaedibacter</taxon>
    </lineage>
</organism>
<dbReference type="EMBL" id="CP054719">
    <property type="protein sequence ID" value="QOL19890.1"/>
    <property type="molecule type" value="Genomic_DNA"/>
</dbReference>
<gene>
    <name evidence="1" type="ORF">CPBP_00661</name>
</gene>
<dbReference type="KEGG" id="pbal:CPBP_00661"/>
<evidence type="ECO:0000313" key="2">
    <source>
        <dbReference type="Proteomes" id="UP000594001"/>
    </source>
</evidence>
<protein>
    <recommendedName>
        <fullName evidence="3">Methyltransferase domain-containing protein</fullName>
    </recommendedName>
</protein>
<dbReference type="Gene3D" id="3.40.50.150">
    <property type="entry name" value="Vaccinia Virus protein VP39"/>
    <property type="match status" value="1"/>
</dbReference>
<dbReference type="SUPFAM" id="SSF53335">
    <property type="entry name" value="S-adenosyl-L-methionine-dependent methyltransferases"/>
    <property type="match status" value="1"/>
</dbReference>
<name>A0A7L9RTE9_9PROT</name>
<evidence type="ECO:0000313" key="1">
    <source>
        <dbReference type="EMBL" id="QOL19890.1"/>
    </source>
</evidence>
<sequence length="342" mass="38159">MKKIFLQIVICFNLISGIQASSDVDGLEQGGEKYPAALKELHRAMQAGPFHIEPVAPTGELRGFTFPGFDGTLYKFFEKREFVVGQPCHVLDYGCGPGRWAANAILQAEMDKGSLNIIAIDPFMQPEHAEYYNNAWSTYVRDNGSSHGSLSVSQGWLRDVQSVSALKFNGILVRDAIHLFSDAQVTELFQLGARLTEENGSIVMHATPPFATMLWDPRVQIFFITHGLTPPNFGEILFNEDNYQSYTEVSAQHFPGVLGQMQTKSVCLPAIRNVAEANGWWLQAIQVGTTAMTHTKPLTEEQLSTFILAQIMKLKPKPEEYTLDYRSLDPGVILRFKKKPTA</sequence>
<keyword evidence="2" id="KW-1185">Reference proteome</keyword>
<proteinExistence type="predicted"/>